<dbReference type="Proteomes" id="UP000504610">
    <property type="component" value="Chromosome 6"/>
</dbReference>
<dbReference type="GO" id="GO:0005576">
    <property type="term" value="C:extracellular region"/>
    <property type="evidence" value="ECO:0007669"/>
    <property type="project" value="UniProtKB-SubCell"/>
</dbReference>
<keyword evidence="4" id="KW-0677">Repeat</keyword>
<dbReference type="Gene3D" id="3.30.430.20">
    <property type="entry name" value="Gnk2 domain, C-X8-C-X2-C motif"/>
    <property type="match status" value="2"/>
</dbReference>
<comment type="similarity">
    <text evidence="5">Belongs to the cysteine-rich repeat secretory protein family.</text>
</comment>
<evidence type="ECO:0000313" key="8">
    <source>
        <dbReference type="Proteomes" id="UP000504610"/>
    </source>
</evidence>
<evidence type="ECO:0000256" key="6">
    <source>
        <dbReference type="SAM" id="SignalP"/>
    </source>
</evidence>
<dbReference type="InterPro" id="IPR050581">
    <property type="entry name" value="CRR_secretory_protein"/>
</dbReference>
<evidence type="ECO:0000313" key="9">
    <source>
        <dbReference type="RefSeq" id="XP_018438297.2"/>
    </source>
</evidence>
<evidence type="ECO:0000256" key="4">
    <source>
        <dbReference type="ARBA" id="ARBA00022737"/>
    </source>
</evidence>
<reference evidence="9" key="2">
    <citation type="submission" date="2025-08" db="UniProtKB">
        <authorList>
            <consortium name="RefSeq"/>
        </authorList>
    </citation>
    <scope>IDENTIFICATION</scope>
    <source>
        <tissue evidence="9">Leaf</tissue>
    </source>
</reference>
<dbReference type="OrthoDB" id="696781at2759"/>
<reference evidence="8" key="1">
    <citation type="journal article" date="2019" name="Database">
        <title>The radish genome database (RadishGD): an integrated information resource for radish genomics.</title>
        <authorList>
            <person name="Yu H.J."/>
            <person name="Baek S."/>
            <person name="Lee Y.J."/>
            <person name="Cho A."/>
            <person name="Mun J.H."/>
        </authorList>
    </citation>
    <scope>NUCLEOTIDE SEQUENCE [LARGE SCALE GENOMIC DNA]</scope>
    <source>
        <strain evidence="8">cv. WK10039</strain>
    </source>
</reference>
<evidence type="ECO:0000259" key="7">
    <source>
        <dbReference type="PROSITE" id="PS51473"/>
    </source>
</evidence>
<evidence type="ECO:0000256" key="1">
    <source>
        <dbReference type="ARBA" id="ARBA00004613"/>
    </source>
</evidence>
<dbReference type="CDD" id="cd23509">
    <property type="entry name" value="Gnk2-like"/>
    <property type="match status" value="2"/>
</dbReference>
<name>A0A6J0JRH5_RAPSA</name>
<dbReference type="Pfam" id="PF01657">
    <property type="entry name" value="Stress-antifung"/>
    <property type="match status" value="1"/>
</dbReference>
<keyword evidence="3 6" id="KW-0732">Signal</keyword>
<protein>
    <submittedName>
        <fullName evidence="9">Cysteine-rich repeat secretory protein 34-like</fullName>
    </submittedName>
</protein>
<keyword evidence="8" id="KW-1185">Reference proteome</keyword>
<evidence type="ECO:0000256" key="3">
    <source>
        <dbReference type="ARBA" id="ARBA00022729"/>
    </source>
</evidence>
<feature type="chain" id="PRO_5040752253" evidence="6">
    <location>
        <begin position="29"/>
        <end position="243"/>
    </location>
</feature>
<feature type="signal peptide" evidence="6">
    <location>
        <begin position="1"/>
        <end position="28"/>
    </location>
</feature>
<dbReference type="InterPro" id="IPR038408">
    <property type="entry name" value="GNK2_sf"/>
</dbReference>
<dbReference type="PROSITE" id="PS51473">
    <property type="entry name" value="GNK2"/>
    <property type="match status" value="1"/>
</dbReference>
<evidence type="ECO:0000256" key="2">
    <source>
        <dbReference type="ARBA" id="ARBA00022525"/>
    </source>
</evidence>
<comment type="subcellular location">
    <subcellularLocation>
        <location evidence="1">Secreted</location>
    </subcellularLocation>
</comment>
<keyword evidence="2" id="KW-0964">Secreted</keyword>
<proteinExistence type="inferred from homology"/>
<dbReference type="RefSeq" id="XP_018438297.2">
    <property type="nucleotide sequence ID" value="XM_018582795.2"/>
</dbReference>
<feature type="domain" description="Gnk2-homologous" evidence="7">
    <location>
        <begin position="35"/>
        <end position="138"/>
    </location>
</feature>
<dbReference type="PANTHER" id="PTHR32411:SF72">
    <property type="entry name" value="CYSTEINE-RICH REPEAT SECRETORY PROTEIN 34-RELATED"/>
    <property type="match status" value="1"/>
</dbReference>
<dbReference type="GeneID" id="108810702"/>
<gene>
    <name evidence="9" type="primary">LOC108810702</name>
</gene>
<dbReference type="KEGG" id="rsz:108810702"/>
<organism evidence="8 9">
    <name type="scientific">Raphanus sativus</name>
    <name type="common">Radish</name>
    <name type="synonym">Raphanus raphanistrum var. sativus</name>
    <dbReference type="NCBI Taxonomy" id="3726"/>
    <lineage>
        <taxon>Eukaryota</taxon>
        <taxon>Viridiplantae</taxon>
        <taxon>Streptophyta</taxon>
        <taxon>Embryophyta</taxon>
        <taxon>Tracheophyta</taxon>
        <taxon>Spermatophyta</taxon>
        <taxon>Magnoliopsida</taxon>
        <taxon>eudicotyledons</taxon>
        <taxon>Gunneridae</taxon>
        <taxon>Pentapetalae</taxon>
        <taxon>rosids</taxon>
        <taxon>malvids</taxon>
        <taxon>Brassicales</taxon>
        <taxon>Brassicaceae</taxon>
        <taxon>Brassiceae</taxon>
        <taxon>Raphanus</taxon>
    </lineage>
</organism>
<accession>A0A6J0JRH5</accession>
<dbReference type="AlphaFoldDB" id="A0A6J0JRH5"/>
<dbReference type="InterPro" id="IPR002902">
    <property type="entry name" value="GNK2"/>
</dbReference>
<sequence>MKFSFSLSKLSVFFILVIPFLIIHSVSSLNLTNEYINHKCLFNQGKYRSGSKYEENLNRAFNVMRDNTYAETGFTDTDIGTSPDSVTIVSQCRGDTYGSKCHTCLDVAVAGLRKRCPWNKGRIIWYDQCFIYITTTGVEVPYRTDYKNMFSIHNHNNVRGDVKLFTNRAMDFFSELTLKAEKHVYDGFGLIYYAAGEKKLGKNKLYAMVQCLGLTLDCTSCLTVSVKKLFENGNIKQGARIWV</sequence>
<dbReference type="PANTHER" id="PTHR32411">
    <property type="entry name" value="CYSTEINE-RICH REPEAT SECRETORY PROTEIN 38-RELATED"/>
    <property type="match status" value="1"/>
</dbReference>
<evidence type="ECO:0000256" key="5">
    <source>
        <dbReference type="ARBA" id="ARBA00038515"/>
    </source>
</evidence>